<evidence type="ECO:0000256" key="1">
    <source>
        <dbReference type="SAM" id="MobiDB-lite"/>
    </source>
</evidence>
<dbReference type="Gene3D" id="3.30.70.1070">
    <property type="entry name" value="Sporulation related repeat"/>
    <property type="match status" value="1"/>
</dbReference>
<name>A0ABY7VJG0_9GAMM</name>
<feature type="compositionally biased region" description="Polar residues" evidence="1">
    <location>
        <begin position="81"/>
        <end position="92"/>
    </location>
</feature>
<evidence type="ECO:0000259" key="2">
    <source>
        <dbReference type="PROSITE" id="PS51724"/>
    </source>
</evidence>
<dbReference type="InterPro" id="IPR052521">
    <property type="entry name" value="Cell_div_SPOR-domain"/>
</dbReference>
<feature type="region of interest" description="Disordered" evidence="1">
    <location>
        <begin position="107"/>
        <end position="131"/>
    </location>
</feature>
<evidence type="ECO:0000313" key="4">
    <source>
        <dbReference type="Proteomes" id="UP001215231"/>
    </source>
</evidence>
<sequence>MSTPFQNRLVGTAIVAAAIVIFLPDWLDGEKKTYQADFEAIPEAPAFKGEQEVKRFPQEKLKMPVQAPLSNETAVDDLTDNALQTKNSTSGGSDDVKVAALSKEEGFTQAKSTQAETTKPSKVKKQEPRPPAKAKVDVAWVIQLGSFRHKKNVDELLSKLKKNGYTAFTKPIKTQKGTLTKVFIGPELHKASLEKKLPELKRLTKVQGKLARFYPTKQ</sequence>
<feature type="domain" description="SPOR" evidence="2">
    <location>
        <begin position="134"/>
        <end position="213"/>
    </location>
</feature>
<dbReference type="PANTHER" id="PTHR38687">
    <property type="entry name" value="CELL DIVISION PROTEIN DEDD-RELATED"/>
    <property type="match status" value="1"/>
</dbReference>
<keyword evidence="4" id="KW-1185">Reference proteome</keyword>
<dbReference type="InterPro" id="IPR036680">
    <property type="entry name" value="SPOR-like_sf"/>
</dbReference>
<feature type="region of interest" description="Disordered" evidence="1">
    <location>
        <begin position="71"/>
        <end position="95"/>
    </location>
</feature>
<accession>A0ABY7VJG0</accession>
<gene>
    <name evidence="3" type="ORF">H3N35_09320</name>
</gene>
<proteinExistence type="predicted"/>
<dbReference type="EMBL" id="CP059693">
    <property type="protein sequence ID" value="WDE13608.1"/>
    <property type="molecule type" value="Genomic_DNA"/>
</dbReference>
<dbReference type="Pfam" id="PF05036">
    <property type="entry name" value="SPOR"/>
    <property type="match status" value="1"/>
</dbReference>
<dbReference type="InterPro" id="IPR007730">
    <property type="entry name" value="SPOR-like_dom"/>
</dbReference>
<dbReference type="Proteomes" id="UP001215231">
    <property type="component" value="Chromosome"/>
</dbReference>
<feature type="compositionally biased region" description="Polar residues" evidence="1">
    <location>
        <begin position="109"/>
        <end position="120"/>
    </location>
</feature>
<dbReference type="PANTHER" id="PTHR38687:SF1">
    <property type="entry name" value="CELL DIVISION PROTEIN DEDD"/>
    <property type="match status" value="1"/>
</dbReference>
<reference evidence="3 4" key="1">
    <citation type="journal article" date="2022" name="Mar. Drugs">
        <title>Bioassay-Guided Fractionation Leads to the Detection of Cholic Acid Generated by the Rare Thalassomonas sp.</title>
        <authorList>
            <person name="Pheiffer F."/>
            <person name="Schneider Y.K."/>
            <person name="Hansen E.H."/>
            <person name="Andersen J.H."/>
            <person name="Isaksson J."/>
            <person name="Busche T."/>
            <person name="R C."/>
            <person name="Kalinowski J."/>
            <person name="Zyl L.V."/>
            <person name="Trindade M."/>
        </authorList>
    </citation>
    <scope>NUCLEOTIDE SEQUENCE [LARGE SCALE GENOMIC DNA]</scope>
    <source>
        <strain evidence="3 4">A5K-61T</strain>
    </source>
</reference>
<dbReference type="SUPFAM" id="SSF110997">
    <property type="entry name" value="Sporulation related repeat"/>
    <property type="match status" value="1"/>
</dbReference>
<organism evidence="3 4">
    <name type="scientific">Thalassomonas haliotis</name>
    <dbReference type="NCBI Taxonomy" id="485448"/>
    <lineage>
        <taxon>Bacteria</taxon>
        <taxon>Pseudomonadati</taxon>
        <taxon>Pseudomonadota</taxon>
        <taxon>Gammaproteobacteria</taxon>
        <taxon>Alteromonadales</taxon>
        <taxon>Colwelliaceae</taxon>
        <taxon>Thalassomonas</taxon>
    </lineage>
</organism>
<dbReference type="RefSeq" id="WP_274054002.1">
    <property type="nucleotide sequence ID" value="NZ_CP059693.1"/>
</dbReference>
<dbReference type="PROSITE" id="PS51724">
    <property type="entry name" value="SPOR"/>
    <property type="match status" value="1"/>
</dbReference>
<protein>
    <submittedName>
        <fullName evidence="3">SPOR domain-containing protein</fullName>
    </submittedName>
</protein>
<evidence type="ECO:0000313" key="3">
    <source>
        <dbReference type="EMBL" id="WDE13608.1"/>
    </source>
</evidence>